<dbReference type="GO" id="GO:0044283">
    <property type="term" value="P:small molecule biosynthetic process"/>
    <property type="evidence" value="ECO:0007669"/>
    <property type="project" value="UniProtKB-ARBA"/>
</dbReference>
<evidence type="ECO:0000256" key="1">
    <source>
        <dbReference type="ARBA" id="ARBA00008056"/>
    </source>
</evidence>
<evidence type="ECO:0000313" key="6">
    <source>
        <dbReference type="EMBL" id="CDR43427.1"/>
    </source>
</evidence>
<accession>A0A061B1U4</accession>
<dbReference type="AlphaFoldDB" id="A0A061B1U4"/>
<dbReference type="GO" id="GO:0046872">
    <property type="term" value="F:metal ion binding"/>
    <property type="evidence" value="ECO:0007669"/>
    <property type="project" value="UniProtKB-KW"/>
</dbReference>
<protein>
    <submittedName>
        <fullName evidence="6">CYFA0S12e00430g1_1</fullName>
    </submittedName>
</protein>
<dbReference type="SUPFAM" id="SSF51197">
    <property type="entry name" value="Clavaminate synthase-like"/>
    <property type="match status" value="1"/>
</dbReference>
<evidence type="ECO:0000259" key="5">
    <source>
        <dbReference type="PROSITE" id="PS51471"/>
    </source>
</evidence>
<dbReference type="OrthoDB" id="288590at2759"/>
<dbReference type="GO" id="GO:0016491">
    <property type="term" value="F:oxidoreductase activity"/>
    <property type="evidence" value="ECO:0007669"/>
    <property type="project" value="UniProtKB-KW"/>
</dbReference>
<evidence type="ECO:0000256" key="4">
    <source>
        <dbReference type="RuleBase" id="RU003682"/>
    </source>
</evidence>
<feature type="domain" description="Fe2OG dioxygenase" evidence="5">
    <location>
        <begin position="176"/>
        <end position="299"/>
    </location>
</feature>
<evidence type="ECO:0000256" key="3">
    <source>
        <dbReference type="ARBA" id="ARBA00023004"/>
    </source>
</evidence>
<dbReference type="VEuPathDB" id="FungiDB:BON22_3711"/>
<dbReference type="InterPro" id="IPR005123">
    <property type="entry name" value="Oxoglu/Fe-dep_dioxygenase_dom"/>
</dbReference>
<dbReference type="Gene3D" id="2.60.120.330">
    <property type="entry name" value="B-lactam Antibiotic, Isopenicillin N Synthase, Chain"/>
    <property type="match status" value="1"/>
</dbReference>
<keyword evidence="4" id="KW-0560">Oxidoreductase</keyword>
<dbReference type="PANTHER" id="PTHR47991">
    <property type="entry name" value="OXOGLUTARATE/IRON-DEPENDENT DIOXYGENASE"/>
    <property type="match status" value="1"/>
</dbReference>
<dbReference type="InterPro" id="IPR027443">
    <property type="entry name" value="IPNS-like_sf"/>
</dbReference>
<dbReference type="PhylomeDB" id="A0A061B1U4"/>
<dbReference type="Pfam" id="PF14226">
    <property type="entry name" value="DIOX_N"/>
    <property type="match status" value="1"/>
</dbReference>
<gene>
    <name evidence="6" type="ORF">CYFA0S_12e00430g</name>
</gene>
<organism evidence="6">
    <name type="scientific">Cyberlindnera fabianii</name>
    <name type="common">Yeast</name>
    <name type="synonym">Hansenula fabianii</name>
    <dbReference type="NCBI Taxonomy" id="36022"/>
    <lineage>
        <taxon>Eukaryota</taxon>
        <taxon>Fungi</taxon>
        <taxon>Dikarya</taxon>
        <taxon>Ascomycota</taxon>
        <taxon>Saccharomycotina</taxon>
        <taxon>Saccharomycetes</taxon>
        <taxon>Phaffomycetales</taxon>
        <taxon>Phaffomycetaceae</taxon>
        <taxon>Cyberlindnera</taxon>
    </lineage>
</organism>
<keyword evidence="2 4" id="KW-0479">Metal-binding</keyword>
<dbReference type="EMBL" id="LK052897">
    <property type="protein sequence ID" value="CDR43427.1"/>
    <property type="molecule type" value="Genomic_DNA"/>
</dbReference>
<dbReference type="Pfam" id="PF03171">
    <property type="entry name" value="2OG-FeII_Oxy"/>
    <property type="match status" value="1"/>
</dbReference>
<evidence type="ECO:0000256" key="2">
    <source>
        <dbReference type="ARBA" id="ARBA00022723"/>
    </source>
</evidence>
<reference evidence="6" key="1">
    <citation type="journal article" date="2014" name="Genome Announc.">
        <title>Genome sequence of the yeast Cyberlindnera fabianii (Hansenula fabianii).</title>
        <authorList>
            <person name="Freel K.C."/>
            <person name="Sarilar V."/>
            <person name="Neuveglise C."/>
            <person name="Devillers H."/>
            <person name="Friedrich A."/>
            <person name="Schacherer J."/>
        </authorList>
    </citation>
    <scope>NUCLEOTIDE SEQUENCE</scope>
    <source>
        <strain evidence="6">YJS4271</strain>
    </source>
</reference>
<dbReference type="InterPro" id="IPR044861">
    <property type="entry name" value="IPNS-like_FE2OG_OXY"/>
</dbReference>
<dbReference type="PROSITE" id="PS51471">
    <property type="entry name" value="FE2OG_OXY"/>
    <property type="match status" value="1"/>
</dbReference>
<dbReference type="InterPro" id="IPR050295">
    <property type="entry name" value="Plant_2OG-oxidoreductases"/>
</dbReference>
<proteinExistence type="inferred from homology"/>
<comment type="similarity">
    <text evidence="1 4">Belongs to the iron/ascorbate-dependent oxidoreductase family.</text>
</comment>
<sequence length="379" mass="43186">MPTSTKKTLPIVDYSLSKDPATKPQFLEELRSALFHHGFFYLSNVLDTQVFEDIKKQSLLFFDIPLEEKKKVAMVNSKHFLGYNGLGDEITARNVDWREQVEFATELPEPIVESEDELYKNLEGPNLWPSERYLPEFQPVVSGYIDTLSILARELVGQIEGAIGAERGSLEKFFKEVQQAKLKIIKYPDLQNIEEDVKLVENEFNGTEFKTGKTQGVGEHRDNDFLTLIFQASPHKSLQVKDYDGNWTDVPPIDNTLVFATGMTLEFITQGICVSTVHRVLTPVPGEGDRLSVSFFQSINIESKKESLNISDEAKRLVKQRDAKRTVNKIGFQFQNEEGKPVGYSVFLNRLKSHPKVAEKFYPKLHAWVQEQVSHATNV</sequence>
<dbReference type="InterPro" id="IPR026992">
    <property type="entry name" value="DIOX_N"/>
</dbReference>
<keyword evidence="3 4" id="KW-0408">Iron</keyword>
<name>A0A061B1U4_CYBFA</name>